<comment type="caution">
    <text evidence="5">The sequence shown here is derived from an EMBL/GenBank/DDBJ whole genome shotgun (WGS) entry which is preliminary data.</text>
</comment>
<dbReference type="AlphaFoldDB" id="A0A498KLE2"/>
<evidence type="ECO:0000256" key="3">
    <source>
        <dbReference type="ARBA" id="ARBA00023136"/>
    </source>
</evidence>
<proteinExistence type="predicted"/>
<dbReference type="GO" id="GO:0022857">
    <property type="term" value="F:transmembrane transporter activity"/>
    <property type="evidence" value="ECO:0007669"/>
    <property type="project" value="InterPro"/>
</dbReference>
<feature type="transmembrane region" description="Helical" evidence="4">
    <location>
        <begin position="9"/>
        <end position="28"/>
    </location>
</feature>
<dbReference type="STRING" id="3750.A0A498KLE2"/>
<dbReference type="PANTHER" id="PTHR31218">
    <property type="entry name" value="WAT1-RELATED PROTEIN"/>
    <property type="match status" value="1"/>
</dbReference>
<dbReference type="EMBL" id="RDQH01000327">
    <property type="protein sequence ID" value="RXI08990.1"/>
    <property type="molecule type" value="Genomic_DNA"/>
</dbReference>
<keyword evidence="6" id="KW-1185">Reference proteome</keyword>
<evidence type="ECO:0000313" key="6">
    <source>
        <dbReference type="Proteomes" id="UP000290289"/>
    </source>
</evidence>
<gene>
    <name evidence="5" type="ORF">DVH24_023134</name>
</gene>
<dbReference type="GO" id="GO:0016020">
    <property type="term" value="C:membrane"/>
    <property type="evidence" value="ECO:0007669"/>
    <property type="project" value="InterPro"/>
</dbReference>
<organism evidence="5 6">
    <name type="scientific">Malus domestica</name>
    <name type="common">Apple</name>
    <name type="synonym">Pyrus malus</name>
    <dbReference type="NCBI Taxonomy" id="3750"/>
    <lineage>
        <taxon>Eukaryota</taxon>
        <taxon>Viridiplantae</taxon>
        <taxon>Streptophyta</taxon>
        <taxon>Embryophyta</taxon>
        <taxon>Tracheophyta</taxon>
        <taxon>Spermatophyta</taxon>
        <taxon>Magnoliopsida</taxon>
        <taxon>eudicotyledons</taxon>
        <taxon>Gunneridae</taxon>
        <taxon>Pentapetalae</taxon>
        <taxon>rosids</taxon>
        <taxon>fabids</taxon>
        <taxon>Rosales</taxon>
        <taxon>Rosaceae</taxon>
        <taxon>Amygdaloideae</taxon>
        <taxon>Maleae</taxon>
        <taxon>Malus</taxon>
    </lineage>
</organism>
<feature type="transmembrane region" description="Helical" evidence="4">
    <location>
        <begin position="67"/>
        <end position="89"/>
    </location>
</feature>
<evidence type="ECO:0000256" key="1">
    <source>
        <dbReference type="ARBA" id="ARBA00022692"/>
    </source>
</evidence>
<dbReference type="Proteomes" id="UP000290289">
    <property type="component" value="Chromosome 1"/>
</dbReference>
<keyword evidence="1 4" id="KW-0812">Transmembrane</keyword>
<reference evidence="5 6" key="1">
    <citation type="submission" date="2018-10" db="EMBL/GenBank/DDBJ databases">
        <title>A high-quality apple genome assembly.</title>
        <authorList>
            <person name="Hu J."/>
        </authorList>
    </citation>
    <scope>NUCLEOTIDE SEQUENCE [LARGE SCALE GENOMIC DNA]</scope>
    <source>
        <strain evidence="6">cv. HFTH1</strain>
        <tissue evidence="5">Young leaf</tissue>
    </source>
</reference>
<accession>A0A498KLE2</accession>
<evidence type="ECO:0000256" key="4">
    <source>
        <dbReference type="SAM" id="Phobius"/>
    </source>
</evidence>
<sequence length="105" mass="12117">MHAFTLRSYPFELSLIAFTSFWGLVRYLPFSWNRKPLMQSELVSPQAILSGDNYYIMGAVNKEKGPIYHSSFNPLGTVTTAIMGSLVLAEQMYFKRRPINFREET</sequence>
<protein>
    <submittedName>
        <fullName evidence="5">Uncharacterized protein</fullName>
    </submittedName>
</protein>
<evidence type="ECO:0000313" key="5">
    <source>
        <dbReference type="EMBL" id="RXI08990.1"/>
    </source>
</evidence>
<keyword evidence="2 4" id="KW-1133">Transmembrane helix</keyword>
<dbReference type="InterPro" id="IPR030184">
    <property type="entry name" value="WAT1-related"/>
</dbReference>
<keyword evidence="3 4" id="KW-0472">Membrane</keyword>
<evidence type="ECO:0000256" key="2">
    <source>
        <dbReference type="ARBA" id="ARBA00022989"/>
    </source>
</evidence>
<name>A0A498KLE2_MALDO</name>